<protein>
    <submittedName>
        <fullName evidence="1">Uncharacterized protein</fullName>
    </submittedName>
</protein>
<proteinExistence type="predicted"/>
<dbReference type="Proteomes" id="UP000261520">
    <property type="component" value="Unplaced"/>
</dbReference>
<sequence>PEAAVMSQTNSSLLDEVVQWSPETCRQELKSVLPKLAISFWIMGITGILKVITDMFLPHIGLSELEDECFSKVLPKAATVFDSMLKEILDQVGGLSSQNTELCAFLRRLLESMMQLIDSLSACVRHVGSFDEAPYLDTIRSLPTCVLKILKDTFQHCKFSFVFQRRHHKLLNKSCFRNLQRCADSLGTH</sequence>
<dbReference type="PANTHER" id="PTHR16071">
    <property type="entry name" value="CHROMOSOME 1 OPEN READING FRAME 112"/>
    <property type="match status" value="1"/>
</dbReference>
<keyword evidence="2" id="KW-1185">Reference proteome</keyword>
<reference evidence="1" key="1">
    <citation type="submission" date="2025-08" db="UniProtKB">
        <authorList>
            <consortium name="Ensembl"/>
        </authorList>
    </citation>
    <scope>IDENTIFICATION</scope>
</reference>
<reference evidence="1" key="2">
    <citation type="submission" date="2025-09" db="UniProtKB">
        <authorList>
            <consortium name="Ensembl"/>
        </authorList>
    </citation>
    <scope>IDENTIFICATION</scope>
</reference>
<organism evidence="1 2">
    <name type="scientific">Periophthalmus magnuspinnatus</name>
    <dbReference type="NCBI Taxonomy" id="409849"/>
    <lineage>
        <taxon>Eukaryota</taxon>
        <taxon>Metazoa</taxon>
        <taxon>Chordata</taxon>
        <taxon>Craniata</taxon>
        <taxon>Vertebrata</taxon>
        <taxon>Euteleostomi</taxon>
        <taxon>Actinopterygii</taxon>
        <taxon>Neopterygii</taxon>
        <taxon>Teleostei</taxon>
        <taxon>Neoteleostei</taxon>
        <taxon>Acanthomorphata</taxon>
        <taxon>Gobiaria</taxon>
        <taxon>Gobiiformes</taxon>
        <taxon>Gobioidei</taxon>
        <taxon>Gobiidae</taxon>
        <taxon>Oxudercinae</taxon>
        <taxon>Periophthalmus</taxon>
    </lineage>
</organism>
<dbReference type="AlphaFoldDB" id="A0A3B4AR73"/>
<dbReference type="InterPro" id="IPR027902">
    <property type="entry name" value="DUF4487"/>
</dbReference>
<evidence type="ECO:0000313" key="1">
    <source>
        <dbReference type="Ensembl" id="ENSPMGP00000019638.1"/>
    </source>
</evidence>
<dbReference type="Ensembl" id="ENSPMGT00000020929.1">
    <property type="protein sequence ID" value="ENSPMGP00000019638.1"/>
    <property type="gene ID" value="ENSPMGG00000015935.1"/>
</dbReference>
<evidence type="ECO:0000313" key="2">
    <source>
        <dbReference type="Proteomes" id="UP000261520"/>
    </source>
</evidence>
<dbReference type="PANTHER" id="PTHR16071:SF2">
    <property type="entry name" value="FIGNL1-INTERACTING REGULATOR OF RECOMBINATION AND MITOSIS"/>
    <property type="match status" value="1"/>
</dbReference>
<accession>A0A3B4AR73</accession>
<name>A0A3B4AR73_9GOBI</name>